<protein>
    <submittedName>
        <fullName evidence="2">Uncharacterized protein</fullName>
    </submittedName>
</protein>
<organism evidence="2 3">
    <name type="scientific">Noviluteimonas gilva</name>
    <dbReference type="NCBI Taxonomy" id="2682097"/>
    <lineage>
        <taxon>Bacteria</taxon>
        <taxon>Pseudomonadati</taxon>
        <taxon>Pseudomonadota</taxon>
        <taxon>Gammaproteobacteria</taxon>
        <taxon>Lysobacterales</taxon>
        <taxon>Lysobacteraceae</taxon>
        <taxon>Noviluteimonas</taxon>
    </lineage>
</organism>
<dbReference type="EMBL" id="WOXT01000001">
    <property type="protein sequence ID" value="MUV13579.1"/>
    <property type="molecule type" value="Genomic_DNA"/>
</dbReference>
<gene>
    <name evidence="2" type="ORF">GN331_05080</name>
</gene>
<name>A0A7C9LI16_9GAMM</name>
<keyword evidence="3" id="KW-1185">Reference proteome</keyword>
<dbReference type="RefSeq" id="WP_156640763.1">
    <property type="nucleotide sequence ID" value="NZ_WOXT01000001.1"/>
</dbReference>
<dbReference type="AlphaFoldDB" id="A0A7C9LI16"/>
<proteinExistence type="predicted"/>
<reference evidence="2 3" key="1">
    <citation type="submission" date="2019-12" db="EMBL/GenBank/DDBJ databases">
        <authorList>
            <person name="Xu J."/>
        </authorList>
    </citation>
    <scope>NUCLEOTIDE SEQUENCE [LARGE SCALE GENOMIC DNA]</scope>
    <source>
        <strain evidence="2 3">HX-5-24</strain>
    </source>
</reference>
<dbReference type="Proteomes" id="UP000479692">
    <property type="component" value="Unassembled WGS sequence"/>
</dbReference>
<accession>A0A7C9LI16</accession>
<evidence type="ECO:0000313" key="3">
    <source>
        <dbReference type="Proteomes" id="UP000479692"/>
    </source>
</evidence>
<feature type="region of interest" description="Disordered" evidence="1">
    <location>
        <begin position="1"/>
        <end position="24"/>
    </location>
</feature>
<evidence type="ECO:0000313" key="2">
    <source>
        <dbReference type="EMBL" id="MUV13579.1"/>
    </source>
</evidence>
<comment type="caution">
    <text evidence="2">The sequence shown here is derived from an EMBL/GenBank/DDBJ whole genome shotgun (WGS) entry which is preliminary data.</text>
</comment>
<evidence type="ECO:0000256" key="1">
    <source>
        <dbReference type="SAM" id="MobiDB-lite"/>
    </source>
</evidence>
<sequence>MATDANLTRKGRGRPKGSPNKLGKAAKDVIAEAAAELGGAERLIAWAKLDPLNERAFWATIYPKLLPLTVSGDPENPLGFQVVERRIVKPD</sequence>